<gene>
    <name evidence="4" type="ORF">UFOPK1689_00647</name>
</gene>
<dbReference type="EMBL" id="CAEZTN010000015">
    <property type="protein sequence ID" value="CAB4570718.1"/>
    <property type="molecule type" value="Genomic_DNA"/>
</dbReference>
<feature type="domain" description="Glycosyl transferase family 1" evidence="2">
    <location>
        <begin position="196"/>
        <end position="357"/>
    </location>
</feature>
<dbReference type="GO" id="GO:0009103">
    <property type="term" value="P:lipopolysaccharide biosynthetic process"/>
    <property type="evidence" value="ECO:0007669"/>
    <property type="project" value="TreeGrafter"/>
</dbReference>
<dbReference type="InterPro" id="IPR028098">
    <property type="entry name" value="Glyco_trans_4-like_N"/>
</dbReference>
<dbReference type="PANTHER" id="PTHR46401">
    <property type="entry name" value="GLYCOSYLTRANSFERASE WBBK-RELATED"/>
    <property type="match status" value="1"/>
</dbReference>
<evidence type="ECO:0000259" key="3">
    <source>
        <dbReference type="Pfam" id="PF13439"/>
    </source>
</evidence>
<evidence type="ECO:0000313" key="4">
    <source>
        <dbReference type="EMBL" id="CAB4570718.1"/>
    </source>
</evidence>
<dbReference type="Gene3D" id="3.40.50.2000">
    <property type="entry name" value="Glycogen Phosphorylase B"/>
    <property type="match status" value="2"/>
</dbReference>
<dbReference type="GO" id="GO:0016757">
    <property type="term" value="F:glycosyltransferase activity"/>
    <property type="evidence" value="ECO:0007669"/>
    <property type="project" value="InterPro"/>
</dbReference>
<sequence length="385" mass="43586">MGGGTRSYEFAKQWVIKGHDVHIITSRIGAAKIPSTVVDGIKVHYISSRYDNSFGFRKRIFSFIKFAVLSAFKASRLNPDAIYATSTPLTICLPAIYCKIIRRVNYVFEVRDLWPDVPIAMGVLRSKSLIRVAQILEKAAYRFSSHIITISPTMRENVIEKGIPENKVTCITQGCDNSIFNQQENFDTSWLPKELKDKKIIVYAGAISTANDLKYLVDLALESKNFQSDIRFVIFGEGLHLSFLRDYATKLNVLNEFIYFYGHVSKFEVSKWMSVSTFTVATFGGPSALWIHGAQNKFFDSISAGKPIATNYLGWQTRFSIEENIGIYIDPSNVTVALAQLTQTINDQKWMTNAGENCRYLANNSLNRKLLAEQCLEILNAFEKR</sequence>
<feature type="domain" description="Glycosyltransferase subfamily 4-like N-terminal" evidence="3">
    <location>
        <begin position="2"/>
        <end position="176"/>
    </location>
</feature>
<dbReference type="AlphaFoldDB" id="A0A6J6EBT4"/>
<keyword evidence="1" id="KW-0808">Transferase</keyword>
<dbReference type="InterPro" id="IPR001296">
    <property type="entry name" value="Glyco_trans_1"/>
</dbReference>
<proteinExistence type="predicted"/>
<evidence type="ECO:0000259" key="2">
    <source>
        <dbReference type="Pfam" id="PF00534"/>
    </source>
</evidence>
<protein>
    <submittedName>
        <fullName evidence="4">Unannotated protein</fullName>
    </submittedName>
</protein>
<reference evidence="4" key="1">
    <citation type="submission" date="2020-05" db="EMBL/GenBank/DDBJ databases">
        <authorList>
            <person name="Chiriac C."/>
            <person name="Salcher M."/>
            <person name="Ghai R."/>
            <person name="Kavagutti S V."/>
        </authorList>
    </citation>
    <scope>NUCLEOTIDE SEQUENCE</scope>
</reference>
<dbReference type="SUPFAM" id="SSF53756">
    <property type="entry name" value="UDP-Glycosyltransferase/glycogen phosphorylase"/>
    <property type="match status" value="1"/>
</dbReference>
<dbReference type="CDD" id="cd03794">
    <property type="entry name" value="GT4_WbuB-like"/>
    <property type="match status" value="1"/>
</dbReference>
<dbReference type="Pfam" id="PF00534">
    <property type="entry name" value="Glycos_transf_1"/>
    <property type="match status" value="1"/>
</dbReference>
<dbReference type="Pfam" id="PF13439">
    <property type="entry name" value="Glyco_transf_4"/>
    <property type="match status" value="1"/>
</dbReference>
<name>A0A6J6EBT4_9ZZZZ</name>
<organism evidence="4">
    <name type="scientific">freshwater metagenome</name>
    <dbReference type="NCBI Taxonomy" id="449393"/>
    <lineage>
        <taxon>unclassified sequences</taxon>
        <taxon>metagenomes</taxon>
        <taxon>ecological metagenomes</taxon>
    </lineage>
</organism>
<accession>A0A6J6EBT4</accession>
<evidence type="ECO:0000256" key="1">
    <source>
        <dbReference type="ARBA" id="ARBA00022679"/>
    </source>
</evidence>
<dbReference type="PANTHER" id="PTHR46401:SF2">
    <property type="entry name" value="GLYCOSYLTRANSFERASE WBBK-RELATED"/>
    <property type="match status" value="1"/>
</dbReference>